<proteinExistence type="predicted"/>
<sequence length="67" mass="7607">MARWLRAFYKYVGNLEVILLMDNFEAYLSAIELVPPPTDIRIAFLSKNLSGCVFVLANVSRIVDEEA</sequence>
<keyword evidence="2" id="KW-1185">Reference proteome</keyword>
<accession>A0A6G1JS35</accession>
<gene>
    <name evidence="1" type="ORF">K504DRAFT_508270</name>
</gene>
<dbReference type="EMBL" id="MU005789">
    <property type="protein sequence ID" value="KAF2703092.1"/>
    <property type="molecule type" value="Genomic_DNA"/>
</dbReference>
<organism evidence="1 2">
    <name type="scientific">Pleomassaria siparia CBS 279.74</name>
    <dbReference type="NCBI Taxonomy" id="1314801"/>
    <lineage>
        <taxon>Eukaryota</taxon>
        <taxon>Fungi</taxon>
        <taxon>Dikarya</taxon>
        <taxon>Ascomycota</taxon>
        <taxon>Pezizomycotina</taxon>
        <taxon>Dothideomycetes</taxon>
        <taxon>Pleosporomycetidae</taxon>
        <taxon>Pleosporales</taxon>
        <taxon>Pleomassariaceae</taxon>
        <taxon>Pleomassaria</taxon>
    </lineage>
</organism>
<name>A0A6G1JS35_9PLEO</name>
<reference evidence="1" key="1">
    <citation type="journal article" date="2020" name="Stud. Mycol.">
        <title>101 Dothideomycetes genomes: a test case for predicting lifestyles and emergence of pathogens.</title>
        <authorList>
            <person name="Haridas S."/>
            <person name="Albert R."/>
            <person name="Binder M."/>
            <person name="Bloem J."/>
            <person name="Labutti K."/>
            <person name="Salamov A."/>
            <person name="Andreopoulos B."/>
            <person name="Baker S."/>
            <person name="Barry K."/>
            <person name="Bills G."/>
            <person name="Bluhm B."/>
            <person name="Cannon C."/>
            <person name="Castanera R."/>
            <person name="Culley D."/>
            <person name="Daum C."/>
            <person name="Ezra D."/>
            <person name="Gonzalez J."/>
            <person name="Henrissat B."/>
            <person name="Kuo A."/>
            <person name="Liang C."/>
            <person name="Lipzen A."/>
            <person name="Lutzoni F."/>
            <person name="Magnuson J."/>
            <person name="Mondo S."/>
            <person name="Nolan M."/>
            <person name="Ohm R."/>
            <person name="Pangilinan J."/>
            <person name="Park H.-J."/>
            <person name="Ramirez L."/>
            <person name="Alfaro M."/>
            <person name="Sun H."/>
            <person name="Tritt A."/>
            <person name="Yoshinaga Y."/>
            <person name="Zwiers L.-H."/>
            <person name="Turgeon B."/>
            <person name="Goodwin S."/>
            <person name="Spatafora J."/>
            <person name="Crous P."/>
            <person name="Grigoriev I."/>
        </authorList>
    </citation>
    <scope>NUCLEOTIDE SEQUENCE</scope>
    <source>
        <strain evidence="1">CBS 279.74</strain>
    </source>
</reference>
<dbReference type="Proteomes" id="UP000799428">
    <property type="component" value="Unassembled WGS sequence"/>
</dbReference>
<dbReference type="AlphaFoldDB" id="A0A6G1JS35"/>
<dbReference type="OrthoDB" id="3853970at2759"/>
<protein>
    <recommendedName>
        <fullName evidence="3">DDE-1 domain-containing protein</fullName>
    </recommendedName>
</protein>
<evidence type="ECO:0000313" key="2">
    <source>
        <dbReference type="Proteomes" id="UP000799428"/>
    </source>
</evidence>
<evidence type="ECO:0000313" key="1">
    <source>
        <dbReference type="EMBL" id="KAF2703092.1"/>
    </source>
</evidence>
<evidence type="ECO:0008006" key="3">
    <source>
        <dbReference type="Google" id="ProtNLM"/>
    </source>
</evidence>